<protein>
    <submittedName>
        <fullName evidence="1">Uncharacterized protein</fullName>
    </submittedName>
</protein>
<dbReference type="Proteomes" id="UP001150569">
    <property type="component" value="Unassembled WGS sequence"/>
</dbReference>
<sequence length="88" mass="9238">MNLVMGEDVLVDRLAVRYDDVALVKVDSASSFGRNEFLIGTTIGIVVPSIPASNNGMCQNGQGGLMRLTPCLIPAAGNRGSVENLSVM</sequence>
<accession>A0A9W8DH31</accession>
<feature type="non-terminal residue" evidence="1">
    <location>
        <position position="88"/>
    </location>
</feature>
<evidence type="ECO:0000313" key="1">
    <source>
        <dbReference type="EMBL" id="KAJ1908428.1"/>
    </source>
</evidence>
<dbReference type="EMBL" id="JANBPT010001389">
    <property type="protein sequence ID" value="KAJ1908428.1"/>
    <property type="molecule type" value="Genomic_DNA"/>
</dbReference>
<comment type="caution">
    <text evidence="1">The sequence shown here is derived from an EMBL/GenBank/DDBJ whole genome shotgun (WGS) entry which is preliminary data.</text>
</comment>
<evidence type="ECO:0000313" key="2">
    <source>
        <dbReference type="Proteomes" id="UP001150569"/>
    </source>
</evidence>
<reference evidence="1" key="1">
    <citation type="submission" date="2022-07" db="EMBL/GenBank/DDBJ databases">
        <title>Phylogenomic reconstructions and comparative analyses of Kickxellomycotina fungi.</title>
        <authorList>
            <person name="Reynolds N.K."/>
            <person name="Stajich J.E."/>
            <person name="Barry K."/>
            <person name="Grigoriev I.V."/>
            <person name="Crous P."/>
            <person name="Smith M.E."/>
        </authorList>
    </citation>
    <scope>NUCLEOTIDE SEQUENCE</scope>
    <source>
        <strain evidence="1">RSA 861</strain>
    </source>
</reference>
<keyword evidence="2" id="KW-1185">Reference proteome</keyword>
<dbReference type="AlphaFoldDB" id="A0A9W8DH31"/>
<proteinExistence type="predicted"/>
<name>A0A9W8DH31_9FUNG</name>
<organism evidence="1 2">
    <name type="scientific">Tieghemiomyces parasiticus</name>
    <dbReference type="NCBI Taxonomy" id="78921"/>
    <lineage>
        <taxon>Eukaryota</taxon>
        <taxon>Fungi</taxon>
        <taxon>Fungi incertae sedis</taxon>
        <taxon>Zoopagomycota</taxon>
        <taxon>Kickxellomycotina</taxon>
        <taxon>Dimargaritomycetes</taxon>
        <taxon>Dimargaritales</taxon>
        <taxon>Dimargaritaceae</taxon>
        <taxon>Tieghemiomyces</taxon>
    </lineage>
</organism>
<gene>
    <name evidence="1" type="ORF">IWQ60_011675</name>
</gene>